<name>A0A8S5LNV2_9CAUD</name>
<accession>A0A8S5LNV2</accession>
<reference evidence="1" key="1">
    <citation type="journal article" date="2021" name="Proc. Natl. Acad. Sci. U.S.A.">
        <title>A Catalog of Tens of Thousands of Viruses from Human Metagenomes Reveals Hidden Associations with Chronic Diseases.</title>
        <authorList>
            <person name="Tisza M.J."/>
            <person name="Buck C.B."/>
        </authorList>
    </citation>
    <scope>NUCLEOTIDE SEQUENCE</scope>
    <source>
        <strain evidence="1">Ctl0E3</strain>
    </source>
</reference>
<protein>
    <submittedName>
        <fullName evidence="1">Uncharacterized protein</fullName>
    </submittedName>
</protein>
<dbReference type="EMBL" id="BK015885">
    <property type="protein sequence ID" value="DAD71681.1"/>
    <property type="molecule type" value="Genomic_DNA"/>
</dbReference>
<proteinExistence type="predicted"/>
<sequence>MCVLKKFNKQENIFINNLCKLLLTRVIYHKFKISSRRKKCLKIF</sequence>
<organism evidence="1">
    <name type="scientific">Siphoviridae sp. ctl0E3</name>
    <dbReference type="NCBI Taxonomy" id="2827586"/>
    <lineage>
        <taxon>Viruses</taxon>
        <taxon>Duplodnaviria</taxon>
        <taxon>Heunggongvirae</taxon>
        <taxon>Uroviricota</taxon>
        <taxon>Caudoviricetes</taxon>
    </lineage>
</organism>
<evidence type="ECO:0000313" key="1">
    <source>
        <dbReference type="EMBL" id="DAD71681.1"/>
    </source>
</evidence>